<evidence type="ECO:0000256" key="8">
    <source>
        <dbReference type="ARBA" id="ARBA00023012"/>
    </source>
</evidence>
<evidence type="ECO:0000256" key="3">
    <source>
        <dbReference type="ARBA" id="ARBA00022553"/>
    </source>
</evidence>
<dbReference type="InterPro" id="IPR049052">
    <property type="entry name" value="nSTAND1"/>
</dbReference>
<comment type="caution">
    <text evidence="10">The sequence shown here is derived from an EMBL/GenBank/DDBJ whole genome shotgun (WGS) entry which is preliminary data.</text>
</comment>
<evidence type="ECO:0000256" key="1">
    <source>
        <dbReference type="ARBA" id="ARBA00000085"/>
    </source>
</evidence>
<sequence>MNQQSHLLRISELLSRFSAQVSILNANSEYSINIHAENLLIKVLNELFDLDLKNINYTSGKMQPAIDLGDPLRRTAIQVTATADMKKVLGTIAMFNEKKLFHQYDRLFIYIITQKQPFYNPKKIKTKVDCKFIFTPEHIIDHSDVYKELNRQNDLSKINQILYLLEQQFTDRTGESGLLNGDYHDSYHLLPELPHIMIPAAPYISLKPYTEKEAAIFWGRGRQIRELYEAVFDQDCNPVILLYGQTGVGKSSLLDAGLIPRLKFKSDVRYKRRYTGEGLVKTLLDALNCPSVENIKEYLMTRQRNGKKLVLIIDQVEEAWTKPLEHGPDEIDQFLTTLKHLVMALPKRTLTVILGYRKEYHAEIDQQCIRYNLPAMTYFLQPIGKNGIKEIVNGPSSKTTTKKQYRLEIEAGLDDQIANDLVADPDSPVMPVLQILMTNLWDGVKHIHAEKRTISFAAYFHLKKTGYALSDFLNTRLQEIAQNYKEEVDSGLVLDLLFFFTTSLSTSDTHNKQTVLDRYDKELPIQQILTACVQFYLLTETKESSNNYSLAHDTLAPVIRSRFGSSELPGQKAHRILENRRADLMKDDLHPMSDKDFASVVNGRKGMRIWTNQETLLIEISGQHAMKFELQENLLSHIGMEIHDNIGQLLSVLKLQLEIIDERSDELAKNLHEIKQLVRVIVQDVAQLSRSLNPTYIQRIGFIGALQAEINKIKNYFNVQLEMSGDEQELNEKETLTLFRVCQESLNNILKHSKAKHISFKITFNAKEVSISIKDDGIGFDVGNRTDGGQGLKNMEYRIMVLQGEYTITSQPGSGCTTYIKLPLQNRTLKTS</sequence>
<keyword evidence="5" id="KW-0547">Nucleotide-binding</keyword>
<keyword evidence="7" id="KW-0067">ATP-binding</keyword>
<keyword evidence="6" id="KW-0418">Kinase</keyword>
<dbReference type="GO" id="GO:0005524">
    <property type="term" value="F:ATP binding"/>
    <property type="evidence" value="ECO:0007669"/>
    <property type="project" value="UniProtKB-KW"/>
</dbReference>
<dbReference type="Gene3D" id="3.40.50.300">
    <property type="entry name" value="P-loop containing nucleotide triphosphate hydrolases"/>
    <property type="match status" value="1"/>
</dbReference>
<dbReference type="Pfam" id="PF07730">
    <property type="entry name" value="HisKA_3"/>
    <property type="match status" value="1"/>
</dbReference>
<comment type="catalytic activity">
    <reaction evidence="1">
        <text>ATP + protein L-histidine = ADP + protein N-phospho-L-histidine.</text>
        <dbReference type="EC" id="2.7.13.3"/>
    </reaction>
</comment>
<evidence type="ECO:0000256" key="7">
    <source>
        <dbReference type="ARBA" id="ARBA00022840"/>
    </source>
</evidence>
<dbReference type="STRING" id="550983.A4R26_32955"/>
<keyword evidence="8" id="KW-0902">Two-component regulatory system</keyword>
<feature type="domain" description="Histidine kinase" evidence="9">
    <location>
        <begin position="641"/>
        <end position="826"/>
    </location>
</feature>
<reference evidence="11" key="1">
    <citation type="submission" date="2016-04" db="EMBL/GenBank/DDBJ databases">
        <authorList>
            <person name="Chen L."/>
            <person name="Zhuang W."/>
            <person name="Wang G."/>
        </authorList>
    </citation>
    <scope>NUCLEOTIDE SEQUENCE [LARGE SCALE GENOMIC DNA]</scope>
    <source>
        <strain evidence="11">208</strain>
    </source>
</reference>
<dbReference type="SUPFAM" id="SSF52540">
    <property type="entry name" value="P-loop containing nucleoside triphosphate hydrolases"/>
    <property type="match status" value="1"/>
</dbReference>
<dbReference type="GO" id="GO:0000155">
    <property type="term" value="F:phosphorelay sensor kinase activity"/>
    <property type="evidence" value="ECO:0007669"/>
    <property type="project" value="InterPro"/>
</dbReference>
<protein>
    <recommendedName>
        <fullName evidence="2">histidine kinase</fullName>
        <ecNumber evidence="2">2.7.13.3</ecNumber>
    </recommendedName>
</protein>
<evidence type="ECO:0000259" key="9">
    <source>
        <dbReference type="PROSITE" id="PS50109"/>
    </source>
</evidence>
<name>A0A1V9GAS3_9BACT</name>
<proteinExistence type="predicted"/>
<keyword evidence="4" id="KW-0808">Transferase</keyword>
<dbReference type="InterPro" id="IPR050482">
    <property type="entry name" value="Sensor_HK_TwoCompSys"/>
</dbReference>
<organism evidence="10 11">
    <name type="scientific">Niastella populi</name>
    <dbReference type="NCBI Taxonomy" id="550983"/>
    <lineage>
        <taxon>Bacteria</taxon>
        <taxon>Pseudomonadati</taxon>
        <taxon>Bacteroidota</taxon>
        <taxon>Chitinophagia</taxon>
        <taxon>Chitinophagales</taxon>
        <taxon>Chitinophagaceae</taxon>
        <taxon>Niastella</taxon>
    </lineage>
</organism>
<dbReference type="InterPro" id="IPR005467">
    <property type="entry name" value="His_kinase_dom"/>
</dbReference>
<evidence type="ECO:0000313" key="10">
    <source>
        <dbReference type="EMBL" id="OQP67662.1"/>
    </source>
</evidence>
<dbReference type="Pfam" id="PF02518">
    <property type="entry name" value="HATPase_c"/>
    <property type="match status" value="1"/>
</dbReference>
<evidence type="ECO:0000256" key="4">
    <source>
        <dbReference type="ARBA" id="ARBA00022679"/>
    </source>
</evidence>
<dbReference type="PANTHER" id="PTHR24421">
    <property type="entry name" value="NITRATE/NITRITE SENSOR PROTEIN NARX-RELATED"/>
    <property type="match status" value="1"/>
</dbReference>
<evidence type="ECO:0000256" key="5">
    <source>
        <dbReference type="ARBA" id="ARBA00022741"/>
    </source>
</evidence>
<dbReference type="InterPro" id="IPR003594">
    <property type="entry name" value="HATPase_dom"/>
</dbReference>
<dbReference type="InterPro" id="IPR047740">
    <property type="entry name" value="SMEK_dom"/>
</dbReference>
<dbReference type="Gene3D" id="1.20.5.1930">
    <property type="match status" value="1"/>
</dbReference>
<dbReference type="Gene3D" id="3.30.565.10">
    <property type="entry name" value="Histidine kinase-like ATPase, C-terminal domain"/>
    <property type="match status" value="1"/>
</dbReference>
<dbReference type="EC" id="2.7.13.3" evidence="2"/>
<accession>A0A1V9GAS3</accession>
<dbReference type="InterPro" id="IPR036890">
    <property type="entry name" value="HATPase_C_sf"/>
</dbReference>
<dbReference type="PROSITE" id="PS50109">
    <property type="entry name" value="HIS_KIN"/>
    <property type="match status" value="1"/>
</dbReference>
<dbReference type="EMBL" id="LWBP01000016">
    <property type="protein sequence ID" value="OQP67662.1"/>
    <property type="molecule type" value="Genomic_DNA"/>
</dbReference>
<dbReference type="GO" id="GO:0016020">
    <property type="term" value="C:membrane"/>
    <property type="evidence" value="ECO:0007669"/>
    <property type="project" value="InterPro"/>
</dbReference>
<dbReference type="GO" id="GO:0046983">
    <property type="term" value="F:protein dimerization activity"/>
    <property type="evidence" value="ECO:0007669"/>
    <property type="project" value="InterPro"/>
</dbReference>
<dbReference type="CDD" id="cd16917">
    <property type="entry name" value="HATPase_UhpB-NarQ-NarX-like"/>
    <property type="match status" value="1"/>
</dbReference>
<evidence type="ECO:0000256" key="6">
    <source>
        <dbReference type="ARBA" id="ARBA00022777"/>
    </source>
</evidence>
<dbReference type="InterPro" id="IPR011712">
    <property type="entry name" value="Sig_transdc_His_kin_sub3_dim/P"/>
</dbReference>
<dbReference type="AlphaFoldDB" id="A0A1V9GAS3"/>
<dbReference type="NCBIfam" id="NF033859">
    <property type="entry name" value="SMEK_N"/>
    <property type="match status" value="1"/>
</dbReference>
<dbReference type="Proteomes" id="UP000192276">
    <property type="component" value="Unassembled WGS sequence"/>
</dbReference>
<dbReference type="SUPFAM" id="SSF55874">
    <property type="entry name" value="ATPase domain of HSP90 chaperone/DNA topoisomerase II/histidine kinase"/>
    <property type="match status" value="1"/>
</dbReference>
<evidence type="ECO:0000256" key="2">
    <source>
        <dbReference type="ARBA" id="ARBA00012438"/>
    </source>
</evidence>
<evidence type="ECO:0000313" key="11">
    <source>
        <dbReference type="Proteomes" id="UP000192276"/>
    </source>
</evidence>
<dbReference type="InterPro" id="IPR027417">
    <property type="entry name" value="P-loop_NTPase"/>
</dbReference>
<keyword evidence="11" id="KW-1185">Reference proteome</keyword>
<dbReference type="PANTHER" id="PTHR24421:SF10">
    <property type="entry name" value="NITRATE_NITRITE SENSOR PROTEIN NARQ"/>
    <property type="match status" value="1"/>
</dbReference>
<gene>
    <name evidence="10" type="ORF">A4R26_32955</name>
</gene>
<dbReference type="Pfam" id="PF20703">
    <property type="entry name" value="nSTAND1"/>
    <property type="match status" value="1"/>
</dbReference>
<keyword evidence="3" id="KW-0597">Phosphoprotein</keyword>
<dbReference type="Pfam" id="PF21941">
    <property type="entry name" value="SMEK_N"/>
    <property type="match status" value="1"/>
</dbReference>